<protein>
    <submittedName>
        <fullName evidence="3">Glycoside hydrolase family 15 protein</fullName>
    </submittedName>
</protein>
<reference evidence="4" key="1">
    <citation type="journal article" date="2019" name="Int. J. Syst. Evol. Microbiol.">
        <title>The Global Catalogue of Microorganisms (GCM) 10K type strain sequencing project: providing services to taxonomists for standard genome sequencing and annotation.</title>
        <authorList>
            <consortium name="The Broad Institute Genomics Platform"/>
            <consortium name="The Broad Institute Genome Sequencing Center for Infectious Disease"/>
            <person name="Wu L."/>
            <person name="Ma J."/>
        </authorList>
    </citation>
    <scope>NUCLEOTIDE SEQUENCE [LARGE SCALE GENOMIC DNA]</scope>
    <source>
        <strain evidence="4">JCM 18326</strain>
    </source>
</reference>
<dbReference type="EMBL" id="BAABJX010000062">
    <property type="protein sequence ID" value="GAA4849835.1"/>
    <property type="molecule type" value="Genomic_DNA"/>
</dbReference>
<sequence length="584" mass="67456">MAYVDDVANVKWLCWPKFDSSFVFGGLLDEEKGGKFAIVPETEDFTTQQYYVPNTNILCTEFHQENGDSFKVTDFAPRFTQADRYYKPLMLIRKIEPMHGVCRIKVECEPMAEYGKVQPEKSQGSNHIRYIGYEQPMRLTTNIPLSYIMDESYFVLSGAVYLVMTYGTPLEASLKTTVETFYQKTKGYWRQWVKSTSIGTFAQEKVIRSALILKIHQFEDTGAIIASGSTSLPEHPGSGRNWDYRYCWMRDTYYTLNAFNNIGHFEEMEGYFRYIENVASRETERHLQPLYSITAEKKLTEIELDLSGYQGNNKPVRIGNDAYTHIQNDVYGQVFVSLLPFYNDKRFSNPHRQYTKENLQKLLYKISETMEQPDAGLWEFRNKAQLHCYTFLFHWAGACSAEKIADYFQDDKFRAEAIKLKKEAIEKIEACKDPETGVYMQAVGSKDMDASCLQLITMGYLDPRSEEARIHLEGMEKELKAENGLFYRYKHEDDFGTPSSTFLICGYWYIEALACVGRVDEAIDYFNQIAKYANHLGLLSEDVDERDGSQWGNFPQTYSHVGLINAAYRIAKKLDLPNFLGKSS</sequence>
<keyword evidence="3" id="KW-0378">Hydrolase</keyword>
<accession>A0ABP9DLF9</accession>
<name>A0ABP9DLF9_9BACT</name>
<dbReference type="InterPro" id="IPR012341">
    <property type="entry name" value="6hp_glycosidase-like_sf"/>
</dbReference>
<dbReference type="Pfam" id="PF19291">
    <property type="entry name" value="TREH_N"/>
    <property type="match status" value="1"/>
</dbReference>
<dbReference type="Gene3D" id="1.50.10.10">
    <property type="match status" value="1"/>
</dbReference>
<dbReference type="PANTHER" id="PTHR31616:SF0">
    <property type="entry name" value="GLUCAN 1,4-ALPHA-GLUCOSIDASE"/>
    <property type="match status" value="1"/>
</dbReference>
<dbReference type="GO" id="GO:0016787">
    <property type="term" value="F:hydrolase activity"/>
    <property type="evidence" value="ECO:0007669"/>
    <property type="project" value="UniProtKB-KW"/>
</dbReference>
<dbReference type="InterPro" id="IPR008928">
    <property type="entry name" value="6-hairpin_glycosidase_sf"/>
</dbReference>
<organism evidence="3 4">
    <name type="scientific">Algivirga pacifica</name>
    <dbReference type="NCBI Taxonomy" id="1162670"/>
    <lineage>
        <taxon>Bacteria</taxon>
        <taxon>Pseudomonadati</taxon>
        <taxon>Bacteroidota</taxon>
        <taxon>Cytophagia</taxon>
        <taxon>Cytophagales</taxon>
        <taxon>Flammeovirgaceae</taxon>
        <taxon>Algivirga</taxon>
    </lineage>
</organism>
<comment type="caution">
    <text evidence="3">The sequence shown here is derived from an EMBL/GenBank/DDBJ whole genome shotgun (WGS) entry which is preliminary data.</text>
</comment>
<feature type="domain" description="GH15-like" evidence="1">
    <location>
        <begin position="202"/>
        <end position="568"/>
    </location>
</feature>
<evidence type="ECO:0000259" key="2">
    <source>
        <dbReference type="Pfam" id="PF19291"/>
    </source>
</evidence>
<dbReference type="PANTHER" id="PTHR31616">
    <property type="entry name" value="TREHALASE"/>
    <property type="match status" value="1"/>
</dbReference>
<evidence type="ECO:0000313" key="4">
    <source>
        <dbReference type="Proteomes" id="UP001500298"/>
    </source>
</evidence>
<evidence type="ECO:0000259" key="1">
    <source>
        <dbReference type="Pfam" id="PF00723"/>
    </source>
</evidence>
<proteinExistence type="predicted"/>
<dbReference type="Proteomes" id="UP001500298">
    <property type="component" value="Unassembled WGS sequence"/>
</dbReference>
<keyword evidence="4" id="KW-1185">Reference proteome</keyword>
<gene>
    <name evidence="3" type="ORF">GCM10023331_38170</name>
</gene>
<evidence type="ECO:0000313" key="3">
    <source>
        <dbReference type="EMBL" id="GAA4849835.1"/>
    </source>
</evidence>
<feature type="domain" description="Trehalase-like N-terminal" evidence="2">
    <location>
        <begin position="2"/>
        <end position="141"/>
    </location>
</feature>
<dbReference type="InterPro" id="IPR045582">
    <property type="entry name" value="Trehalase-like_N"/>
</dbReference>
<dbReference type="SUPFAM" id="SSF48208">
    <property type="entry name" value="Six-hairpin glycosidases"/>
    <property type="match status" value="1"/>
</dbReference>
<dbReference type="Pfam" id="PF00723">
    <property type="entry name" value="Glyco_hydro_15"/>
    <property type="match status" value="1"/>
</dbReference>
<dbReference type="InterPro" id="IPR011613">
    <property type="entry name" value="GH15-like"/>
</dbReference>